<dbReference type="GeneID" id="25419103"/>
<gene>
    <name evidence="2" type="ORF">MSMAS_1739</name>
</gene>
<reference evidence="2 3" key="1">
    <citation type="submission" date="2014-07" db="EMBL/GenBank/DDBJ databases">
        <title>Methanogenic archaea and the global carbon cycle.</title>
        <authorList>
            <person name="Henriksen J.R."/>
            <person name="Luke J."/>
            <person name="Reinhart S."/>
            <person name="Benedict M.N."/>
            <person name="Youngblut N.D."/>
            <person name="Metcalf M.E."/>
            <person name="Whitaker R.J."/>
            <person name="Metcalf W.W."/>
        </authorList>
    </citation>
    <scope>NUCLEOTIDE SEQUENCE [LARGE SCALE GENOMIC DNA]</scope>
    <source>
        <strain evidence="2 3">S-6</strain>
    </source>
</reference>
<dbReference type="Gene3D" id="1.25.10.10">
    <property type="entry name" value="Leucine-rich Repeat Variant"/>
    <property type="match status" value="1"/>
</dbReference>
<sequence>MDVRLASVIALGSVFSHIPDKQQAWDDLHRLASDKEWRIRFNAASSIGSVFYHVPDKEQAWNDLHWLTSDKDEYVRSEAANVLGTIFSSVHDKQKTWEDLSRLTHDRDSSVIAYANHSLGRISIFNASQAETEEDYKKELERAIEFYEKAANESIWKNPSRFCFPFYRSFHTIIFKKQEIKEEVDKYLAEAKKAACNSKSKEMLLEAVENLASALKEVQNLENLDLEAKKGELNFYRKYCDRAAELMKDTEKSSPYATAAVTKGFPILDRNLKDLIEEIQKKTEIINEQTKGTQFEKLGNELNQCTQFLSQIRDPVGLEKQVNSLQNILGEICFKFPDGQKGEACKLLNKMYAEPLVEDKIPLMVNILSKFSYQLDMITHLNRIEEKLEQKLSCISFDIFKIKLNSCNIITSLDAMKNELAKLNEIENLNTLSIERLDSIQTDKLNDLNSDILERLDEMKILVYEFSKNNEELYQEFSKRLDELKQSKLDTLLQRYSAVISLFGFVMSLIPIVPNVD</sequence>
<organism evidence="2 3">
    <name type="scientific">Methanosarcina mazei S-6</name>
    <dbReference type="NCBI Taxonomy" id="213585"/>
    <lineage>
        <taxon>Archaea</taxon>
        <taxon>Methanobacteriati</taxon>
        <taxon>Methanobacteriota</taxon>
        <taxon>Stenosarchaea group</taxon>
        <taxon>Methanomicrobia</taxon>
        <taxon>Methanosarcinales</taxon>
        <taxon>Methanosarcinaceae</taxon>
        <taxon>Methanosarcina</taxon>
    </lineage>
</organism>
<dbReference type="InterPro" id="IPR016024">
    <property type="entry name" value="ARM-type_fold"/>
</dbReference>
<dbReference type="EMBL" id="CP009512">
    <property type="protein sequence ID" value="AKB64935.1"/>
    <property type="molecule type" value="Genomic_DNA"/>
</dbReference>
<accession>A0A0E3RIM1</accession>
<dbReference type="PATRIC" id="fig|213585.10.peg.2209"/>
<evidence type="ECO:0000256" key="1">
    <source>
        <dbReference type="SAM" id="Coils"/>
    </source>
</evidence>
<name>A0A0E3RIM1_METMZ</name>
<dbReference type="KEGG" id="mmj:MSMAS_1739"/>
<dbReference type="AlphaFoldDB" id="A0A0E3RIM1"/>
<evidence type="ECO:0000313" key="2">
    <source>
        <dbReference type="EMBL" id="AKB64935.1"/>
    </source>
</evidence>
<dbReference type="Proteomes" id="UP000033097">
    <property type="component" value="Chromosome"/>
</dbReference>
<protein>
    <submittedName>
        <fullName evidence="2">Phosphorylase</fullName>
    </submittedName>
</protein>
<keyword evidence="1" id="KW-0175">Coiled coil</keyword>
<dbReference type="InterPro" id="IPR011989">
    <property type="entry name" value="ARM-like"/>
</dbReference>
<dbReference type="RefSeq" id="WP_052728064.1">
    <property type="nucleotide sequence ID" value="NZ_CP009512.1"/>
</dbReference>
<evidence type="ECO:0000313" key="3">
    <source>
        <dbReference type="Proteomes" id="UP000033097"/>
    </source>
</evidence>
<feature type="coiled-coil region" evidence="1">
    <location>
        <begin position="177"/>
        <end position="224"/>
    </location>
</feature>
<dbReference type="HOGENOM" id="CLU_014005_1_0_2"/>
<dbReference type="SUPFAM" id="SSF48371">
    <property type="entry name" value="ARM repeat"/>
    <property type="match status" value="1"/>
</dbReference>
<dbReference type="STRING" id="213585.MSMAS_1739"/>
<proteinExistence type="predicted"/>